<reference evidence="1" key="1">
    <citation type="submission" date="2014-05" db="EMBL/GenBank/DDBJ databases">
        <authorList>
            <person name="Chronopoulou M."/>
        </authorList>
    </citation>
    <scope>NUCLEOTIDE SEQUENCE</scope>
    <source>
        <tissue evidence="1">Whole organism</tissue>
    </source>
</reference>
<proteinExistence type="predicted"/>
<dbReference type="AlphaFoldDB" id="A0A0K2T314"/>
<evidence type="ECO:0000313" key="1">
    <source>
        <dbReference type="EMBL" id="CDW20454.1"/>
    </source>
</evidence>
<accession>A0A0K2T314</accession>
<dbReference type="EMBL" id="HACA01003093">
    <property type="protein sequence ID" value="CDW20454.1"/>
    <property type="molecule type" value="Transcribed_RNA"/>
</dbReference>
<name>A0A0K2T314_LEPSM</name>
<protein>
    <submittedName>
        <fullName evidence="1">Uncharacterized protein</fullName>
    </submittedName>
</protein>
<organism evidence="1">
    <name type="scientific">Lepeophtheirus salmonis</name>
    <name type="common">Salmon louse</name>
    <name type="synonym">Caligus salmonis</name>
    <dbReference type="NCBI Taxonomy" id="72036"/>
    <lineage>
        <taxon>Eukaryota</taxon>
        <taxon>Metazoa</taxon>
        <taxon>Ecdysozoa</taxon>
        <taxon>Arthropoda</taxon>
        <taxon>Crustacea</taxon>
        <taxon>Multicrustacea</taxon>
        <taxon>Hexanauplia</taxon>
        <taxon>Copepoda</taxon>
        <taxon>Siphonostomatoida</taxon>
        <taxon>Caligidae</taxon>
        <taxon>Lepeophtheirus</taxon>
    </lineage>
</organism>
<sequence length="40" mass="4312">MNDDSSCCINIYLYAAYKLGGLGTSCNMLKEIVHVAISLS</sequence>